<dbReference type="Proteomes" id="UP000549394">
    <property type="component" value="Unassembled WGS sequence"/>
</dbReference>
<evidence type="ECO:0000313" key="2">
    <source>
        <dbReference type="EMBL" id="CAD5120195.1"/>
    </source>
</evidence>
<keyword evidence="1" id="KW-0812">Transmembrane</keyword>
<proteinExistence type="predicted"/>
<gene>
    <name evidence="2" type="ORF">DGYR_LOCUS8320</name>
</gene>
<name>A0A7I8W0A5_9ANNE</name>
<dbReference type="AlphaFoldDB" id="A0A7I8W0A5"/>
<comment type="caution">
    <text evidence="2">The sequence shown here is derived from an EMBL/GenBank/DDBJ whole genome shotgun (WGS) entry which is preliminary data.</text>
</comment>
<reference evidence="2 3" key="1">
    <citation type="submission" date="2020-08" db="EMBL/GenBank/DDBJ databases">
        <authorList>
            <person name="Hejnol A."/>
        </authorList>
    </citation>
    <scope>NUCLEOTIDE SEQUENCE [LARGE SCALE GENOMIC DNA]</scope>
</reference>
<keyword evidence="1" id="KW-0472">Membrane</keyword>
<sequence length="253" mass="28932">MDVQSQLRMKRNKKYSKFDAASRCSENDYKYFDKSTRTCVYCLRCPVGFNDKVCPGTSYNCFELRRSKGGFTPNCTLLYGMDCNGVAFIGSKCNQTCRNGTVNEYTCKDSDVRNGKPVWIPSGNVVPCNSSEVVSEEVISNGGATNLIGYSFLLIAFLGLLILFTIWIVKKIYRRNKEHDPGEIQLQPMMERPEAQEQLEAQERPESQEHQGAHKMSVIVNTASMQRHNNQNDTFSENDENLERQNIEFDYYN</sequence>
<accession>A0A7I8W0A5</accession>
<keyword evidence="1" id="KW-1133">Transmembrane helix</keyword>
<organism evidence="2 3">
    <name type="scientific">Dimorphilus gyrociliatus</name>
    <dbReference type="NCBI Taxonomy" id="2664684"/>
    <lineage>
        <taxon>Eukaryota</taxon>
        <taxon>Metazoa</taxon>
        <taxon>Spiralia</taxon>
        <taxon>Lophotrochozoa</taxon>
        <taxon>Annelida</taxon>
        <taxon>Polychaeta</taxon>
        <taxon>Polychaeta incertae sedis</taxon>
        <taxon>Dinophilidae</taxon>
        <taxon>Dimorphilus</taxon>
    </lineage>
</organism>
<feature type="transmembrane region" description="Helical" evidence="1">
    <location>
        <begin position="147"/>
        <end position="169"/>
    </location>
</feature>
<protein>
    <submittedName>
        <fullName evidence="2">DgyrCDS8768</fullName>
    </submittedName>
</protein>
<keyword evidence="3" id="KW-1185">Reference proteome</keyword>
<dbReference type="EMBL" id="CAJFCJ010000012">
    <property type="protein sequence ID" value="CAD5120195.1"/>
    <property type="molecule type" value="Genomic_DNA"/>
</dbReference>
<evidence type="ECO:0000256" key="1">
    <source>
        <dbReference type="SAM" id="Phobius"/>
    </source>
</evidence>
<evidence type="ECO:0000313" key="3">
    <source>
        <dbReference type="Proteomes" id="UP000549394"/>
    </source>
</evidence>